<keyword evidence="2" id="KW-1185">Reference proteome</keyword>
<evidence type="ECO:0008006" key="3">
    <source>
        <dbReference type="Google" id="ProtNLM"/>
    </source>
</evidence>
<dbReference type="InterPro" id="IPR011990">
    <property type="entry name" value="TPR-like_helical_dom_sf"/>
</dbReference>
<sequence>MERRLLLKLTSLGLLSQAVVDEPARQMLERVLNRSTNVAETYTTQDWEMACADHMYALQTQPPAVVRAGITSDVIALQQALAAPAVRAPTDLQRVASQMAIIQANVLTRLGEYDAARRWWLTARHAAEASGDLNMRVWAMGYEAVFALYTPRSPHSAVALARKARALAGKSQNAGMLHAVSAEAQGLAVLGREKEALEVLHYLHDLCERVSPSEVFTWGPDSVWFVTSWVHSFVGSDRTADEACDKALAAERNSPRYQNRVNVQLHRSIRASRIGDYERGLREATEMLDGLPAQYHSLMILNTAHRVIDAVPIEKRAQLKGFGDYQVAIKPPAFGVA</sequence>
<dbReference type="EMBL" id="QMEY01000003">
    <property type="protein sequence ID" value="RBQ19968.1"/>
    <property type="molecule type" value="Genomic_DNA"/>
</dbReference>
<organism evidence="1 2">
    <name type="scientific">Spongiactinospora rosea</name>
    <dbReference type="NCBI Taxonomy" id="2248750"/>
    <lineage>
        <taxon>Bacteria</taxon>
        <taxon>Bacillati</taxon>
        <taxon>Actinomycetota</taxon>
        <taxon>Actinomycetes</taxon>
        <taxon>Streptosporangiales</taxon>
        <taxon>Streptosporangiaceae</taxon>
        <taxon>Spongiactinospora</taxon>
    </lineage>
</organism>
<name>A0A366M175_9ACTN</name>
<gene>
    <name evidence="1" type="ORF">DP939_09005</name>
</gene>
<dbReference type="SUPFAM" id="SSF48452">
    <property type="entry name" value="TPR-like"/>
    <property type="match status" value="1"/>
</dbReference>
<evidence type="ECO:0000313" key="2">
    <source>
        <dbReference type="Proteomes" id="UP000253303"/>
    </source>
</evidence>
<protein>
    <recommendedName>
        <fullName evidence="3">XRE family transcriptional regulator</fullName>
    </recommendedName>
</protein>
<dbReference type="Proteomes" id="UP000253303">
    <property type="component" value="Unassembled WGS sequence"/>
</dbReference>
<comment type="caution">
    <text evidence="1">The sequence shown here is derived from an EMBL/GenBank/DDBJ whole genome shotgun (WGS) entry which is preliminary data.</text>
</comment>
<proteinExistence type="predicted"/>
<reference evidence="1 2" key="1">
    <citation type="submission" date="2018-06" db="EMBL/GenBank/DDBJ databases">
        <title>Sphaerisporangium craniellae sp. nov., isolated from a marine sponge in the South China Sea.</title>
        <authorList>
            <person name="Li L."/>
        </authorList>
    </citation>
    <scope>NUCLEOTIDE SEQUENCE [LARGE SCALE GENOMIC DNA]</scope>
    <source>
        <strain evidence="1 2">LHW63015</strain>
    </source>
</reference>
<dbReference type="Gene3D" id="1.25.40.10">
    <property type="entry name" value="Tetratricopeptide repeat domain"/>
    <property type="match status" value="1"/>
</dbReference>
<evidence type="ECO:0000313" key="1">
    <source>
        <dbReference type="EMBL" id="RBQ19968.1"/>
    </source>
</evidence>
<accession>A0A366M175</accession>
<dbReference type="AlphaFoldDB" id="A0A366M175"/>